<dbReference type="InterPro" id="IPR023997">
    <property type="entry name" value="TonB-dep_OMP_SusC/RagA_CS"/>
</dbReference>
<dbReference type="EMBL" id="WDEH01000040">
    <property type="protein sequence ID" value="KAB6133876.1"/>
    <property type="molecule type" value="Genomic_DNA"/>
</dbReference>
<gene>
    <name evidence="13" type="ORF">B5E52_05850</name>
    <name evidence="14" type="ORF">DWW25_10915</name>
    <name evidence="11" type="ORF">GA424_19680</name>
    <name evidence="10" type="ORF">K8V07_15720</name>
    <name evidence="12" type="ORF">LDZ35_21865</name>
</gene>
<dbReference type="InterPro" id="IPR036942">
    <property type="entry name" value="Beta-barrel_TonB_sf"/>
</dbReference>
<dbReference type="InterPro" id="IPR008969">
    <property type="entry name" value="CarboxyPept-like_regulatory"/>
</dbReference>
<reference evidence="10" key="6">
    <citation type="submission" date="2021-09" db="EMBL/GenBank/DDBJ databases">
        <authorList>
            <person name="Gilroy R."/>
        </authorList>
    </citation>
    <scope>NUCLEOTIDE SEQUENCE</scope>
    <source>
        <strain evidence="10">CHK154-13316</strain>
    </source>
</reference>
<keyword evidence="10" id="KW-0675">Receptor</keyword>
<dbReference type="Proteomes" id="UP000196036">
    <property type="component" value="Unassembled WGS sequence"/>
</dbReference>
<evidence type="ECO:0000313" key="16">
    <source>
        <dbReference type="Proteomes" id="UP000283369"/>
    </source>
</evidence>
<evidence type="ECO:0000313" key="12">
    <source>
        <dbReference type="EMBL" id="MCA4525850.1"/>
    </source>
</evidence>
<dbReference type="PROSITE" id="PS00018">
    <property type="entry name" value="EF_HAND_1"/>
    <property type="match status" value="1"/>
</dbReference>
<dbReference type="Proteomes" id="UP000283369">
    <property type="component" value="Unassembled WGS sequence"/>
</dbReference>
<proteinExistence type="inferred from homology"/>
<dbReference type="SUPFAM" id="SSF56935">
    <property type="entry name" value="Porins"/>
    <property type="match status" value="1"/>
</dbReference>
<dbReference type="SUPFAM" id="SSF49464">
    <property type="entry name" value="Carboxypeptidase regulatory domain-like"/>
    <property type="match status" value="1"/>
</dbReference>
<dbReference type="PROSITE" id="PS52016">
    <property type="entry name" value="TONB_DEPENDENT_REC_3"/>
    <property type="match status" value="1"/>
</dbReference>
<evidence type="ECO:0000256" key="8">
    <source>
        <dbReference type="SAM" id="SignalP"/>
    </source>
</evidence>
<evidence type="ECO:0000256" key="7">
    <source>
        <dbReference type="PROSITE-ProRule" id="PRU01360"/>
    </source>
</evidence>
<dbReference type="Gene3D" id="2.40.170.20">
    <property type="entry name" value="TonB-dependent receptor, beta-barrel domain"/>
    <property type="match status" value="1"/>
</dbReference>
<dbReference type="InterPro" id="IPR039426">
    <property type="entry name" value="TonB-dep_rcpt-like"/>
</dbReference>
<evidence type="ECO:0000313" key="17">
    <source>
        <dbReference type="Proteomes" id="UP000487596"/>
    </source>
</evidence>
<evidence type="ECO:0000256" key="1">
    <source>
        <dbReference type="ARBA" id="ARBA00004571"/>
    </source>
</evidence>
<dbReference type="Pfam" id="PF07715">
    <property type="entry name" value="Plug"/>
    <property type="match status" value="1"/>
</dbReference>
<keyword evidence="2 7" id="KW-0813">Transport</keyword>
<feature type="chain" id="PRO_5014251697" evidence="8">
    <location>
        <begin position="20"/>
        <end position="1068"/>
    </location>
</feature>
<keyword evidence="4 7" id="KW-0812">Transmembrane</keyword>
<comment type="caution">
    <text evidence="13">The sequence shown here is derived from an EMBL/GenBank/DDBJ whole genome shotgun (WGS) entry which is preliminary data.</text>
</comment>
<protein>
    <submittedName>
        <fullName evidence="13">SusC/RagA family TonB-linked outer membrane protein</fullName>
    </submittedName>
    <submittedName>
        <fullName evidence="10">TonB-dependent receptor</fullName>
    </submittedName>
</protein>
<evidence type="ECO:0000313" key="13">
    <source>
        <dbReference type="EMBL" id="OUQ72213.1"/>
    </source>
</evidence>
<evidence type="ECO:0000256" key="2">
    <source>
        <dbReference type="ARBA" id="ARBA00022448"/>
    </source>
</evidence>
<dbReference type="InterPro" id="IPR018247">
    <property type="entry name" value="EF_Hand_1_Ca_BS"/>
</dbReference>
<dbReference type="Proteomes" id="UP000487596">
    <property type="component" value="Unassembled WGS sequence"/>
</dbReference>
<evidence type="ECO:0000313" key="10">
    <source>
        <dbReference type="EMBL" id="HJG13359.1"/>
    </source>
</evidence>
<evidence type="ECO:0000313" key="15">
    <source>
        <dbReference type="Proteomes" id="UP000196036"/>
    </source>
</evidence>
<dbReference type="InterPro" id="IPR012910">
    <property type="entry name" value="Plug_dom"/>
</dbReference>
<keyword evidence="3 7" id="KW-1134">Transmembrane beta strand</keyword>
<reference evidence="13" key="2">
    <citation type="journal article" date="2018" name="BMC Genomics">
        <title>Whole genome sequencing and function prediction of 133 gut anaerobes isolated from chicken caecum in pure cultures.</title>
        <authorList>
            <person name="Medvecky M."/>
            <person name="Cejkova D."/>
            <person name="Polansky O."/>
            <person name="Karasova D."/>
            <person name="Kubasova T."/>
            <person name="Cizek A."/>
            <person name="Rychlik I."/>
        </authorList>
    </citation>
    <scope>NUCLEOTIDE SEQUENCE</scope>
    <source>
        <strain evidence="13">An109</strain>
    </source>
</reference>
<dbReference type="Gene3D" id="2.170.130.10">
    <property type="entry name" value="TonB-dependent receptor, plug domain"/>
    <property type="match status" value="1"/>
</dbReference>
<dbReference type="Proteomes" id="UP000747074">
    <property type="component" value="Unassembled WGS sequence"/>
</dbReference>
<evidence type="ECO:0000259" key="9">
    <source>
        <dbReference type="Pfam" id="PF07715"/>
    </source>
</evidence>
<evidence type="ECO:0000256" key="5">
    <source>
        <dbReference type="ARBA" id="ARBA00023136"/>
    </source>
</evidence>
<accession>A0A174JYC2</accession>
<dbReference type="EMBL" id="DYVL01000179">
    <property type="protein sequence ID" value="HJG13359.1"/>
    <property type="molecule type" value="Genomic_DNA"/>
</dbReference>
<feature type="domain" description="TonB-dependent receptor plug" evidence="9">
    <location>
        <begin position="118"/>
        <end position="244"/>
    </location>
</feature>
<evidence type="ECO:0000313" key="11">
    <source>
        <dbReference type="EMBL" id="KAB6133876.1"/>
    </source>
</evidence>
<dbReference type="RefSeq" id="WP_032851522.1">
    <property type="nucleotide sequence ID" value="NZ_AP031409.1"/>
</dbReference>
<evidence type="ECO:0000313" key="14">
    <source>
        <dbReference type="EMBL" id="RGV14755.1"/>
    </source>
</evidence>
<dbReference type="Proteomes" id="UP001197958">
    <property type="component" value="Unassembled WGS sequence"/>
</dbReference>
<feature type="signal peptide" evidence="8">
    <location>
        <begin position="1"/>
        <end position="19"/>
    </location>
</feature>
<evidence type="ECO:0000256" key="4">
    <source>
        <dbReference type="ARBA" id="ARBA00022692"/>
    </source>
</evidence>
<organism evidence="13 15">
    <name type="scientific">Bacteroides xylanisolvens</name>
    <dbReference type="NCBI Taxonomy" id="371601"/>
    <lineage>
        <taxon>Bacteria</taxon>
        <taxon>Pseudomonadati</taxon>
        <taxon>Bacteroidota</taxon>
        <taxon>Bacteroidia</taxon>
        <taxon>Bacteroidales</taxon>
        <taxon>Bacteroidaceae</taxon>
        <taxon>Bacteroides</taxon>
    </lineage>
</organism>
<reference evidence="14 16" key="3">
    <citation type="submission" date="2018-08" db="EMBL/GenBank/DDBJ databases">
        <title>A genome reference for cultivated species of the human gut microbiota.</title>
        <authorList>
            <person name="Zou Y."/>
            <person name="Xue W."/>
            <person name="Luo G."/>
        </authorList>
    </citation>
    <scope>NUCLEOTIDE SEQUENCE [LARGE SCALE GENOMIC DNA]</scope>
    <source>
        <strain evidence="14 16">AF14-7</strain>
    </source>
</reference>
<dbReference type="AlphaFoldDB" id="A0A174JYC2"/>
<dbReference type="NCBIfam" id="TIGR04056">
    <property type="entry name" value="OMP_RagA_SusC"/>
    <property type="match status" value="1"/>
</dbReference>
<dbReference type="EMBL" id="JAIWWW010000052">
    <property type="protein sequence ID" value="MCA4525850.1"/>
    <property type="molecule type" value="Genomic_DNA"/>
</dbReference>
<dbReference type="FunFam" id="2.60.40.1120:FF:000003">
    <property type="entry name" value="Outer membrane protein Omp121"/>
    <property type="match status" value="1"/>
</dbReference>
<reference evidence="12" key="7">
    <citation type="submission" date="2023-08" db="EMBL/GenBank/DDBJ databases">
        <title>Mucin Metabolism Genes Underlie the Key Renovations of Bacteroides xylanisolvens Genomes in Captive Great Apes.</title>
        <authorList>
            <person name="Nishida A.H."/>
        </authorList>
    </citation>
    <scope>NUCLEOTIDE SEQUENCE</scope>
    <source>
        <strain evidence="12">P19.10B</strain>
    </source>
</reference>
<dbReference type="EMBL" id="QRYV01000022">
    <property type="protein sequence ID" value="RGV14755.1"/>
    <property type="molecule type" value="Genomic_DNA"/>
</dbReference>
<dbReference type="InterPro" id="IPR023996">
    <property type="entry name" value="TonB-dep_OMP_SusC/RagA"/>
</dbReference>
<keyword evidence="6 7" id="KW-0998">Cell outer membrane</keyword>
<reference evidence="10" key="5">
    <citation type="journal article" date="2021" name="PeerJ">
        <title>Extensive microbial diversity within the chicken gut microbiome revealed by metagenomics and culture.</title>
        <authorList>
            <person name="Gilroy R."/>
            <person name="Ravi A."/>
            <person name="Getino M."/>
            <person name="Pursley I."/>
            <person name="Horton D.L."/>
            <person name="Alikhan N.F."/>
            <person name="Baker D."/>
            <person name="Gharbi K."/>
            <person name="Hall N."/>
            <person name="Watson M."/>
            <person name="Adriaenssens E.M."/>
            <person name="Foster-Nyarko E."/>
            <person name="Jarju S."/>
            <person name="Secka A."/>
            <person name="Antonio M."/>
            <person name="Oren A."/>
            <person name="Chaudhuri R.R."/>
            <person name="La Ragione R."/>
            <person name="Hildebrand F."/>
            <person name="Pallen M.J."/>
        </authorList>
    </citation>
    <scope>NUCLEOTIDE SEQUENCE</scope>
    <source>
        <strain evidence="10">CHK154-13316</strain>
    </source>
</reference>
<dbReference type="Gene3D" id="2.60.40.1120">
    <property type="entry name" value="Carboxypeptidase-like, regulatory domain"/>
    <property type="match status" value="1"/>
</dbReference>
<dbReference type="NCBIfam" id="TIGR04057">
    <property type="entry name" value="SusC_RagA_signa"/>
    <property type="match status" value="1"/>
</dbReference>
<dbReference type="InterPro" id="IPR037066">
    <property type="entry name" value="Plug_dom_sf"/>
</dbReference>
<keyword evidence="5 7" id="KW-0472">Membrane</keyword>
<dbReference type="Pfam" id="PF13715">
    <property type="entry name" value="CarbopepD_reg_2"/>
    <property type="match status" value="1"/>
</dbReference>
<keyword evidence="8" id="KW-0732">Signal</keyword>
<comment type="similarity">
    <text evidence="7">Belongs to the TonB-dependent receptor family.</text>
</comment>
<dbReference type="GO" id="GO:0009279">
    <property type="term" value="C:cell outer membrane"/>
    <property type="evidence" value="ECO:0007669"/>
    <property type="project" value="UniProtKB-SubCell"/>
</dbReference>
<sequence>MKNLSKVFLLCFITLFAFAAQSMGQGKNITGQVVDALNESMPGVNVQVKGTTNGTITNIDGKFSISVPNSKSVLVFTFIGYSKQEIVVGNQTKINVQLKEDAQNLDEVVVVGYGTAKKSDLTGATASLRPDANDASKAVSIDGLLQGKIAGLNVTASMSTPGAASSVTIRGANSLRGDNQPLYVIDNVPQASTGEFAESAVGGGDFQIAQDPLSAINPNDIEDITVLKDASATAIYGSRGANGVILITTKKGKAGKAKVNVTANFTIANARNLHDMLNLEEYADYTNSKLDQPRYYLQPNGEMRYVFSGNESAYQADPNNPELYKVITYRNWQKEAYTSAFSQVYSASVSGGTAGMKYYISGNFKDINGIVENTGIKQGDLRANLTAELSKKVTLNLILSGSLKQNDMMTGGNTTGGVAGSLARTVLDTAPYIVPDDDPGALESKMNVFSWVNDYDDITNNKTFNGSLNLNWNINKYFSYSLRAGGNIIVNDRKRWYGIQLPPGENVKGLLAISNVNKSNYTVENLLNFNMDLTKDFRLSATAGITYDEYHFLTENVSGNTFSIYDLRTKGLSNAGKVDVKQPIQKDYQLLSYLGRVNLSAYDKYLLTASLRADGSSKFKKGNRWAYFPSFSLAWRMEQEAYMKSIDWLSQLKVRVGYGETGNQGIDPYQSLSIYENKVDYADGDGNKLTSMQIKSLQNEGLKWERTSSWNVGLDFGFFNGRLNGAFDYYRKNTKDLLVERALPYSSGFATVMINEGSLLNKGFEFSLNADIIRSNGWKWNVGGNIGFNKTTIENLGLEVSDIGSLKGVRGYLGKTIGDHFGPANVFIEGEAPGLFFGYKTQGIIQEEDVVDGKVGYISSDGSTKYYTSSVGNDMAAGNIKCVDVNEDGIVDPNDMVVIGDPNPDFTYGFQTRLEWKNISLSASFTGVYGNDILNTNIRYEQTPSRQAGNLRKDAYYNAWTPENRSNLYPSSTSNVKGVVYDRYVEDGSYLRCSDITLNYILPKAWMTKIGFQNTSIFASVKNAFVITNYSGYDPEVNSFAFDGLRRGIDMNAFPNMRSFVFGLNVTF</sequence>
<reference evidence="15" key="1">
    <citation type="submission" date="2017-04" db="EMBL/GenBank/DDBJ databases">
        <title>Function of individual gut microbiota members based on whole genome sequencing of pure cultures obtained from chicken caecum.</title>
        <authorList>
            <person name="Medvecky M."/>
            <person name="Cejkova D."/>
            <person name="Polansky O."/>
            <person name="Karasova D."/>
            <person name="Kubasova T."/>
            <person name="Cizek A."/>
            <person name="Rychlik I."/>
        </authorList>
    </citation>
    <scope>NUCLEOTIDE SEQUENCE [LARGE SCALE GENOMIC DNA]</scope>
    <source>
        <strain evidence="15">An109</strain>
    </source>
</reference>
<name>A0A174JYC2_9BACE</name>
<evidence type="ECO:0000256" key="6">
    <source>
        <dbReference type="ARBA" id="ARBA00023237"/>
    </source>
</evidence>
<comment type="subcellular location">
    <subcellularLocation>
        <location evidence="1 7">Cell outer membrane</location>
        <topology evidence="1 7">Multi-pass membrane protein</topology>
    </subcellularLocation>
</comment>
<reference evidence="11 17" key="4">
    <citation type="journal article" date="2019" name="Nat. Med.">
        <title>A library of human gut bacterial isolates paired with longitudinal multiomics data enables mechanistic microbiome research.</title>
        <authorList>
            <person name="Poyet M."/>
            <person name="Groussin M."/>
            <person name="Gibbons S.M."/>
            <person name="Avila-Pacheco J."/>
            <person name="Jiang X."/>
            <person name="Kearney S.M."/>
            <person name="Perrotta A.R."/>
            <person name="Berdy B."/>
            <person name="Zhao S."/>
            <person name="Lieberman T.D."/>
            <person name="Swanson P.K."/>
            <person name="Smith M."/>
            <person name="Roesemann S."/>
            <person name="Alexander J.E."/>
            <person name="Rich S.A."/>
            <person name="Livny J."/>
            <person name="Vlamakis H."/>
            <person name="Clish C."/>
            <person name="Bullock K."/>
            <person name="Deik A."/>
            <person name="Scott J."/>
            <person name="Pierce K.A."/>
            <person name="Xavier R.J."/>
            <person name="Alm E.J."/>
        </authorList>
    </citation>
    <scope>NUCLEOTIDE SEQUENCE [LARGE SCALE GENOMIC DNA]</scope>
    <source>
        <strain evidence="11 17">BIOML-A62</strain>
    </source>
</reference>
<dbReference type="EMBL" id="NFLW01000007">
    <property type="protein sequence ID" value="OUQ72213.1"/>
    <property type="molecule type" value="Genomic_DNA"/>
</dbReference>
<evidence type="ECO:0000256" key="3">
    <source>
        <dbReference type="ARBA" id="ARBA00022452"/>
    </source>
</evidence>